<dbReference type="PANTHER" id="PTHR10350">
    <property type="entry name" value="NUCLEAR PORE COMPLEX PROTEIN NUP155"/>
    <property type="match status" value="1"/>
</dbReference>
<feature type="domain" description="Nucleoporin Nup133/Nup155-like C-terminal" evidence="4">
    <location>
        <begin position="1"/>
        <end position="80"/>
    </location>
</feature>
<dbReference type="Proteomes" id="UP001162156">
    <property type="component" value="Unassembled WGS sequence"/>
</dbReference>
<keyword evidence="2" id="KW-0813">Transport</keyword>
<dbReference type="EMBL" id="JANEYF010000167">
    <property type="protein sequence ID" value="KAJ8971741.1"/>
    <property type="molecule type" value="Genomic_DNA"/>
</dbReference>
<keyword evidence="6" id="KW-1185">Reference proteome</keyword>
<gene>
    <name evidence="5" type="ORF">NQ314_000554</name>
</gene>
<dbReference type="GO" id="GO:0036228">
    <property type="term" value="P:protein localization to nuclear inner membrane"/>
    <property type="evidence" value="ECO:0007669"/>
    <property type="project" value="TreeGrafter"/>
</dbReference>
<dbReference type="GO" id="GO:0017056">
    <property type="term" value="F:structural constituent of nuclear pore"/>
    <property type="evidence" value="ECO:0007669"/>
    <property type="project" value="InterPro"/>
</dbReference>
<dbReference type="GO" id="GO:0006405">
    <property type="term" value="P:RNA export from nucleus"/>
    <property type="evidence" value="ECO:0007669"/>
    <property type="project" value="TreeGrafter"/>
</dbReference>
<evidence type="ECO:0000256" key="3">
    <source>
        <dbReference type="ARBA" id="ARBA00023242"/>
    </source>
</evidence>
<evidence type="ECO:0000313" key="6">
    <source>
        <dbReference type="Proteomes" id="UP001162156"/>
    </source>
</evidence>
<accession>A0AAV8ZXX3</accession>
<dbReference type="InterPro" id="IPR007187">
    <property type="entry name" value="Nucleoporin_Nup133/Nup155_C"/>
</dbReference>
<evidence type="ECO:0000256" key="1">
    <source>
        <dbReference type="ARBA" id="ARBA00004123"/>
    </source>
</evidence>
<name>A0AAV8ZXX3_9CUCU</name>
<organism evidence="5 6">
    <name type="scientific">Rhamnusium bicolor</name>
    <dbReference type="NCBI Taxonomy" id="1586634"/>
    <lineage>
        <taxon>Eukaryota</taxon>
        <taxon>Metazoa</taxon>
        <taxon>Ecdysozoa</taxon>
        <taxon>Arthropoda</taxon>
        <taxon>Hexapoda</taxon>
        <taxon>Insecta</taxon>
        <taxon>Pterygota</taxon>
        <taxon>Neoptera</taxon>
        <taxon>Endopterygota</taxon>
        <taxon>Coleoptera</taxon>
        <taxon>Polyphaga</taxon>
        <taxon>Cucujiformia</taxon>
        <taxon>Chrysomeloidea</taxon>
        <taxon>Cerambycidae</taxon>
        <taxon>Lepturinae</taxon>
        <taxon>Rhagiini</taxon>
        <taxon>Rhamnusium</taxon>
    </lineage>
</organism>
<dbReference type="PANTHER" id="PTHR10350:SF6">
    <property type="entry name" value="NUCLEAR PORE COMPLEX PROTEIN NUP155"/>
    <property type="match status" value="1"/>
</dbReference>
<dbReference type="GO" id="GO:0006606">
    <property type="term" value="P:protein import into nucleus"/>
    <property type="evidence" value="ECO:0007669"/>
    <property type="project" value="TreeGrafter"/>
</dbReference>
<dbReference type="InterPro" id="IPR004870">
    <property type="entry name" value="Nucleoporin_Nup155"/>
</dbReference>
<dbReference type="GO" id="GO:0000972">
    <property type="term" value="P:transcription-dependent tethering of RNA polymerase II gene DNA at nuclear periphery"/>
    <property type="evidence" value="ECO:0007669"/>
    <property type="project" value="TreeGrafter"/>
</dbReference>
<sequence>LYENFAEPFKLLECQLAIIDCAGYTDNILIESIWQQILADEIRKSSGSGNDRIGQILTKVKHLARQYAHSMHCFPLSYIVY</sequence>
<proteinExistence type="predicted"/>
<dbReference type="InterPro" id="IPR042538">
    <property type="entry name" value="Nucleoporin_Nup155_C_3"/>
</dbReference>
<feature type="non-terminal residue" evidence="5">
    <location>
        <position position="1"/>
    </location>
</feature>
<dbReference type="Pfam" id="PF03177">
    <property type="entry name" value="Nucleoporin_C"/>
    <property type="match status" value="1"/>
</dbReference>
<comment type="subcellular location">
    <subcellularLocation>
        <location evidence="1">Nucleus</location>
    </subcellularLocation>
</comment>
<protein>
    <recommendedName>
        <fullName evidence="4">Nucleoporin Nup133/Nup155-like C-terminal domain-containing protein</fullName>
    </recommendedName>
</protein>
<dbReference type="GO" id="GO:0044611">
    <property type="term" value="C:nuclear pore inner ring"/>
    <property type="evidence" value="ECO:0007669"/>
    <property type="project" value="TreeGrafter"/>
</dbReference>
<dbReference type="Gene3D" id="1.20.120.1880">
    <property type="entry name" value="Nucleoporin, helical C-terminal domain"/>
    <property type="match status" value="1"/>
</dbReference>
<evidence type="ECO:0000256" key="2">
    <source>
        <dbReference type="ARBA" id="ARBA00022448"/>
    </source>
</evidence>
<evidence type="ECO:0000313" key="5">
    <source>
        <dbReference type="EMBL" id="KAJ8971741.1"/>
    </source>
</evidence>
<evidence type="ECO:0000259" key="4">
    <source>
        <dbReference type="Pfam" id="PF03177"/>
    </source>
</evidence>
<reference evidence="5" key="1">
    <citation type="journal article" date="2023" name="Insect Mol. Biol.">
        <title>Genome sequencing provides insights into the evolution of gene families encoding plant cell wall-degrading enzymes in longhorned beetles.</title>
        <authorList>
            <person name="Shin N.R."/>
            <person name="Okamura Y."/>
            <person name="Kirsch R."/>
            <person name="Pauchet Y."/>
        </authorList>
    </citation>
    <scope>NUCLEOTIDE SEQUENCE</scope>
    <source>
        <strain evidence="5">RBIC_L_NR</strain>
    </source>
</reference>
<comment type="caution">
    <text evidence="5">The sequence shown here is derived from an EMBL/GenBank/DDBJ whole genome shotgun (WGS) entry which is preliminary data.</text>
</comment>
<keyword evidence="3" id="KW-0539">Nucleus</keyword>
<dbReference type="AlphaFoldDB" id="A0AAV8ZXX3"/>